<feature type="region of interest" description="Disordered" evidence="6">
    <location>
        <begin position="183"/>
        <end position="209"/>
    </location>
</feature>
<feature type="compositionally biased region" description="Polar residues" evidence="6">
    <location>
        <begin position="462"/>
        <end position="477"/>
    </location>
</feature>
<feature type="region of interest" description="Disordered" evidence="6">
    <location>
        <begin position="372"/>
        <end position="478"/>
    </location>
</feature>
<dbReference type="RefSeq" id="XP_013754720.1">
    <property type="nucleotide sequence ID" value="XM_013899266.1"/>
</dbReference>
<feature type="binding site" evidence="5">
    <location>
        <position position="1037"/>
    </location>
    <ligand>
        <name>ATP</name>
        <dbReference type="ChEBI" id="CHEBI:30616"/>
    </ligand>
</feature>
<feature type="compositionally biased region" description="Pro residues" evidence="6">
    <location>
        <begin position="183"/>
        <end position="192"/>
    </location>
</feature>
<keyword evidence="2 5" id="KW-0547">Nucleotide-binding</keyword>
<dbReference type="SUPFAM" id="SSF56112">
    <property type="entry name" value="Protein kinase-like (PK-like)"/>
    <property type="match status" value="1"/>
</dbReference>
<feature type="region of interest" description="Disordered" evidence="6">
    <location>
        <begin position="563"/>
        <end position="583"/>
    </location>
</feature>
<protein>
    <submittedName>
        <fullName evidence="8">STE/STE11/MEKK2 protein kinase</fullName>
    </submittedName>
</protein>
<dbReference type="EMBL" id="GL349478">
    <property type="protein sequence ID" value="KNC53042.1"/>
    <property type="molecule type" value="Genomic_DNA"/>
</dbReference>
<sequence length="1326" mass="141837">MAKVKLYACPPSDSPAGRDYDWAPTGMSGVLVISADAVDDDDDDSSSSSSSYSDSGSSASATSSSSSSLSSPMDEPGAEGAYKFVLVNLRRHFYERVRASENASYGHLHGFKQQTSERMAQLGPVILFDIELEAPFEYSSFGQDFHVYDPLGSSPVYGLLFAHTDDARTWLALLANLADTAFAPPPPSPPPNLALEQPHSPLLPPTPPLVLPDSPAGALTLSLAGPDSPLPHLARSQSGSVTVAAEDSFSMASMLAPSPLEELFPASRDSEALHALVFDRSRWSRRRAAAAASLSAPSTSAAGGKYGRGTAPEWILRHPEWRKFYNSMGITQEEMNDPVIGAMLVDQTMDYIRVKAVAADAAAAANKLGMRRRQLAAPPTPPPPSPVSPSLPSLPPRRVPPRADVDLHREPAPPLPASPSARSASKTLPRKFRFSLHRRNTLSNAEEFRARSKADSLATDASALNRSTSSVASSLAAMTTPPRLSLAPRALLRSSEELHSDSRELQARIASPPRLPGRLRSLASSPSSMTDLTVIVESGSASGDAANDDSPRHRRALSAGVDNLSPTAASPQPPPPSEAPDTLVHAFSEPCFTDDDEDDAAVAAGQTRRDRDRSPTASSSQALPPPPAEAKPADDILPVSAMSEADAESLRHLMELEIRTARELKARLGSPLVRGDRVFVRQPHQQRVRMPSPLSPARALAVAASNASGSASLPTTPQASARTGSSAAALLGSSPPSAASPAPTRLRARRERTQSDPVRPAWLTSPSGPAPQASPLIATVASKPAYPSPPSTPSTVSSVSRSRSPSGTSRLFIGSPQLPDPAQLAYLPHIRLKVVRGQDRKLLTVARTVQLAELFAKLGAEYATVIQEFKFKDAEGDMITVRSSSDLQEAFHEYDLQAQANPSLTSFKIYLPLDATTSQQQQPAAVRLSNMKRSVSRGQLVGSGSGSAGSGPGDLHRRFSAAHRLERRSASTSDLSLWAGKSRSSSRDSRGRSAVQDGKAPVGDELVWTPGRLLGKGAFGKVILGVNARDGSLMAVKQMLVEGSQEQTARNLGAVQKEIDMLRQLSHKHIVQYIGADLRTEPSNDVQLCILMEYVPGGSLVQLLRKAGGSLEENVVRLYTRQILEGLRYLHAEGIVHRDVKGANILVCMEPQVTLKLSDFGASRSLTELASDSSDCKSLVGTPHFMSPEVVRQQAITTRADIWSLGCTVIQMITGKPPWASYSPLTALFKIGSPNSEGPVIPPYMSAAGRRFLAECFQVLEQRPEAEDLLHHEWIVSESGFSLFGRDSDRCFSDEYEYAHTTTCNDDPAPGPDDDDGSAYSYTSST</sequence>
<dbReference type="PANTHER" id="PTHR48016:SF56">
    <property type="entry name" value="MAPKK KINASE"/>
    <property type="match status" value="1"/>
</dbReference>
<gene>
    <name evidence="8" type="ORF">AMSG_09335</name>
</gene>
<dbReference type="PROSITE" id="PS00107">
    <property type="entry name" value="PROTEIN_KINASE_ATP"/>
    <property type="match status" value="1"/>
</dbReference>
<feature type="region of interest" description="Disordered" evidence="6">
    <location>
        <begin position="1302"/>
        <end position="1326"/>
    </location>
</feature>
<feature type="compositionally biased region" description="Gly residues" evidence="6">
    <location>
        <begin position="941"/>
        <end position="952"/>
    </location>
</feature>
<feature type="compositionally biased region" description="Low complexity" evidence="6">
    <location>
        <begin position="46"/>
        <end position="71"/>
    </location>
</feature>
<dbReference type="STRING" id="461836.A0A0L0DL51"/>
<dbReference type="PANTHER" id="PTHR48016">
    <property type="entry name" value="MAP KINASE KINASE KINASE SSK2-RELATED-RELATED"/>
    <property type="match status" value="1"/>
</dbReference>
<dbReference type="OMA" id="ERMIMHE"/>
<keyword evidence="4 5" id="KW-0067">ATP-binding</keyword>
<proteinExistence type="predicted"/>
<evidence type="ECO:0000256" key="3">
    <source>
        <dbReference type="ARBA" id="ARBA00022777"/>
    </source>
</evidence>
<dbReference type="Gene3D" id="1.10.510.10">
    <property type="entry name" value="Transferase(Phosphotransferase) domain 1"/>
    <property type="match status" value="1"/>
</dbReference>
<feature type="region of interest" description="Disordered" evidence="6">
    <location>
        <begin position="1"/>
        <end position="75"/>
    </location>
</feature>
<name>A0A0L0DL51_THETB</name>
<feature type="compositionally biased region" description="Basic residues" evidence="6">
    <location>
        <begin position="428"/>
        <end position="440"/>
    </location>
</feature>
<accession>A0A0L0DL51</accession>
<evidence type="ECO:0000313" key="8">
    <source>
        <dbReference type="EMBL" id="KNC53042.1"/>
    </source>
</evidence>
<feature type="compositionally biased region" description="Basic and acidic residues" evidence="6">
    <location>
        <begin position="495"/>
        <end position="506"/>
    </location>
</feature>
<feature type="region of interest" description="Disordered" evidence="6">
    <location>
        <begin position="937"/>
        <end position="956"/>
    </location>
</feature>
<dbReference type="GeneID" id="25567821"/>
<feature type="region of interest" description="Disordered" evidence="6">
    <location>
        <begin position="495"/>
        <end position="527"/>
    </location>
</feature>
<dbReference type="PROSITE" id="PS00108">
    <property type="entry name" value="PROTEIN_KINASE_ST"/>
    <property type="match status" value="1"/>
</dbReference>
<dbReference type="InterPro" id="IPR000719">
    <property type="entry name" value="Prot_kinase_dom"/>
</dbReference>
<dbReference type="InterPro" id="IPR050538">
    <property type="entry name" value="MAP_kinase_kinase_kinase"/>
</dbReference>
<feature type="domain" description="Protein kinase" evidence="7">
    <location>
        <begin position="1008"/>
        <end position="1275"/>
    </location>
</feature>
<feature type="compositionally biased region" description="Basic and acidic residues" evidence="6">
    <location>
        <begin position="401"/>
        <end position="411"/>
    </location>
</feature>
<evidence type="ECO:0000313" key="9">
    <source>
        <dbReference type="Proteomes" id="UP000054408"/>
    </source>
</evidence>
<evidence type="ECO:0000256" key="4">
    <source>
        <dbReference type="ARBA" id="ARBA00022840"/>
    </source>
</evidence>
<feature type="compositionally biased region" description="Low complexity" evidence="6">
    <location>
        <begin position="706"/>
        <end position="745"/>
    </location>
</feature>
<feature type="region of interest" description="Disordered" evidence="6">
    <location>
        <begin position="976"/>
        <end position="999"/>
    </location>
</feature>
<dbReference type="GO" id="GO:0005524">
    <property type="term" value="F:ATP binding"/>
    <property type="evidence" value="ECO:0007669"/>
    <property type="project" value="UniProtKB-UniRule"/>
</dbReference>
<feature type="region of interest" description="Disordered" evidence="6">
    <location>
        <begin position="706"/>
        <end position="814"/>
    </location>
</feature>
<dbReference type="PROSITE" id="PS50011">
    <property type="entry name" value="PROTEIN_KINASE_DOM"/>
    <property type="match status" value="1"/>
</dbReference>
<dbReference type="CDD" id="cd06606">
    <property type="entry name" value="STKc_MAPKKK"/>
    <property type="match status" value="1"/>
</dbReference>
<dbReference type="eggNOG" id="KOG0198">
    <property type="taxonomic scope" value="Eukaryota"/>
</dbReference>
<dbReference type="InterPro" id="IPR008271">
    <property type="entry name" value="Ser/Thr_kinase_AS"/>
</dbReference>
<keyword evidence="3 8" id="KW-0418">Kinase</keyword>
<dbReference type="SUPFAM" id="SSF54277">
    <property type="entry name" value="CAD &amp; PB1 domains"/>
    <property type="match status" value="1"/>
</dbReference>
<evidence type="ECO:0000259" key="7">
    <source>
        <dbReference type="PROSITE" id="PS50011"/>
    </source>
</evidence>
<evidence type="ECO:0000256" key="1">
    <source>
        <dbReference type="ARBA" id="ARBA00022679"/>
    </source>
</evidence>
<dbReference type="CDD" id="cd05992">
    <property type="entry name" value="PB1"/>
    <property type="match status" value="1"/>
</dbReference>
<dbReference type="SMART" id="SM00220">
    <property type="entry name" value="S_TKc"/>
    <property type="match status" value="1"/>
</dbReference>
<dbReference type="Proteomes" id="UP000054408">
    <property type="component" value="Unassembled WGS sequence"/>
</dbReference>
<reference evidence="8 9" key="1">
    <citation type="submission" date="2010-05" db="EMBL/GenBank/DDBJ databases">
        <title>The Genome Sequence of Thecamonas trahens ATCC 50062.</title>
        <authorList>
            <consortium name="The Broad Institute Genome Sequencing Platform"/>
            <person name="Russ C."/>
            <person name="Cuomo C."/>
            <person name="Shea T."/>
            <person name="Young S.K."/>
            <person name="Zeng Q."/>
            <person name="Koehrsen M."/>
            <person name="Haas B."/>
            <person name="Borodovsky M."/>
            <person name="Guigo R."/>
            <person name="Alvarado L."/>
            <person name="Berlin A."/>
            <person name="Bochicchio J."/>
            <person name="Borenstein D."/>
            <person name="Chapman S."/>
            <person name="Chen Z."/>
            <person name="Freedman E."/>
            <person name="Gellesch M."/>
            <person name="Goldberg J."/>
            <person name="Griggs A."/>
            <person name="Gujja S."/>
            <person name="Heilman E."/>
            <person name="Heiman D."/>
            <person name="Hepburn T."/>
            <person name="Howarth C."/>
            <person name="Jen D."/>
            <person name="Larson L."/>
            <person name="Mehta T."/>
            <person name="Park D."/>
            <person name="Pearson M."/>
            <person name="Roberts A."/>
            <person name="Saif S."/>
            <person name="Shenoy N."/>
            <person name="Sisk P."/>
            <person name="Stolte C."/>
            <person name="Sykes S."/>
            <person name="Thomson T."/>
            <person name="Walk T."/>
            <person name="White J."/>
            <person name="Yandava C."/>
            <person name="Burger G."/>
            <person name="Gray M.W."/>
            <person name="Holland P.W.H."/>
            <person name="King N."/>
            <person name="Lang F.B.F."/>
            <person name="Roger A.J."/>
            <person name="Ruiz-Trillo I."/>
            <person name="Lander E."/>
            <person name="Nusbaum C."/>
        </authorList>
    </citation>
    <scope>NUCLEOTIDE SEQUENCE [LARGE SCALE GENOMIC DNA]</scope>
    <source>
        <strain evidence="8 9">ATCC 50062</strain>
    </source>
</reference>
<evidence type="ECO:0000256" key="2">
    <source>
        <dbReference type="ARBA" id="ARBA00022741"/>
    </source>
</evidence>
<dbReference type="InterPro" id="IPR011009">
    <property type="entry name" value="Kinase-like_dom_sf"/>
</dbReference>
<dbReference type="InterPro" id="IPR000270">
    <property type="entry name" value="PB1_dom"/>
</dbReference>
<evidence type="ECO:0000256" key="6">
    <source>
        <dbReference type="SAM" id="MobiDB-lite"/>
    </source>
</evidence>
<evidence type="ECO:0000256" key="5">
    <source>
        <dbReference type="PROSITE-ProRule" id="PRU10141"/>
    </source>
</evidence>
<dbReference type="Pfam" id="PF00069">
    <property type="entry name" value="Pkinase"/>
    <property type="match status" value="1"/>
</dbReference>
<dbReference type="GO" id="GO:0004672">
    <property type="term" value="F:protein kinase activity"/>
    <property type="evidence" value="ECO:0007669"/>
    <property type="project" value="InterPro"/>
</dbReference>
<keyword evidence="9" id="KW-1185">Reference proteome</keyword>
<feature type="compositionally biased region" description="Pro residues" evidence="6">
    <location>
        <begin position="378"/>
        <end position="398"/>
    </location>
</feature>
<keyword evidence="1" id="KW-0808">Transferase</keyword>
<dbReference type="Pfam" id="PF00564">
    <property type="entry name" value="PB1"/>
    <property type="match status" value="1"/>
</dbReference>
<organism evidence="8 9">
    <name type="scientific">Thecamonas trahens ATCC 50062</name>
    <dbReference type="NCBI Taxonomy" id="461836"/>
    <lineage>
        <taxon>Eukaryota</taxon>
        <taxon>Apusozoa</taxon>
        <taxon>Apusomonadida</taxon>
        <taxon>Apusomonadidae</taxon>
        <taxon>Thecamonas</taxon>
    </lineage>
</organism>
<dbReference type="Gene3D" id="3.10.20.90">
    <property type="entry name" value="Phosphatidylinositol 3-kinase Catalytic Subunit, Chain A, domain 1"/>
    <property type="match status" value="1"/>
</dbReference>
<feature type="region of interest" description="Disordered" evidence="6">
    <location>
        <begin position="602"/>
        <end position="638"/>
    </location>
</feature>
<dbReference type="InterPro" id="IPR017441">
    <property type="entry name" value="Protein_kinase_ATP_BS"/>
</dbReference>
<feature type="compositionally biased region" description="Low complexity" evidence="6">
    <location>
        <begin position="793"/>
        <end position="810"/>
    </location>
</feature>